<dbReference type="PANTHER" id="PTHR22916">
    <property type="entry name" value="GLYCOSYLTRANSFERASE"/>
    <property type="match status" value="1"/>
</dbReference>
<evidence type="ECO:0000313" key="1">
    <source>
        <dbReference type="EMBL" id="RKH07731.1"/>
    </source>
</evidence>
<dbReference type="GO" id="GO:0016758">
    <property type="term" value="F:hexosyltransferase activity"/>
    <property type="evidence" value="ECO:0007669"/>
    <property type="project" value="UniProtKB-ARBA"/>
</dbReference>
<evidence type="ECO:0008006" key="3">
    <source>
        <dbReference type="Google" id="ProtNLM"/>
    </source>
</evidence>
<protein>
    <recommendedName>
        <fullName evidence="3">Glycosyltransferase</fullName>
    </recommendedName>
</protein>
<name>A0A3A8KU00_9BACT</name>
<dbReference type="RefSeq" id="WP_120600646.1">
    <property type="nucleotide sequence ID" value="NZ_JABFJX010000001.1"/>
</dbReference>
<sequence length="243" mass="27547">MEPTEGHGTNLRFAVITPSVSERSKYLAEAVASVHATVRAPLEFDVKHHVHVQQEHLSPGAARNALIRESSPEAWLVPLDDDDLLLQRTLHHYADLILHHPGRRWFVADFVRMDRDRRYLPGQDYAAWTFPSSLAMLTSIFRAEHFLQGNVCFHRSLFDEVGGYDETLGMAEDLDLYVRFLLGGHLPLRGAHLSHLHRVHPGNLSRGVDARRHHTDLVRLYQRHAPRMVALGVPPPAASTPDR</sequence>
<dbReference type="PANTHER" id="PTHR22916:SF3">
    <property type="entry name" value="UDP-GLCNAC:BETAGAL BETA-1,3-N-ACETYLGLUCOSAMINYLTRANSFERASE-LIKE PROTEIN 1"/>
    <property type="match status" value="1"/>
</dbReference>
<dbReference type="Proteomes" id="UP000268313">
    <property type="component" value="Unassembled WGS sequence"/>
</dbReference>
<comment type="caution">
    <text evidence="1">The sequence shown here is derived from an EMBL/GenBank/DDBJ whole genome shotgun (WGS) entry which is preliminary data.</text>
</comment>
<keyword evidence="2" id="KW-1185">Reference proteome</keyword>
<evidence type="ECO:0000313" key="2">
    <source>
        <dbReference type="Proteomes" id="UP000268313"/>
    </source>
</evidence>
<dbReference type="Gene3D" id="3.90.550.10">
    <property type="entry name" value="Spore Coat Polysaccharide Biosynthesis Protein SpsA, Chain A"/>
    <property type="match status" value="1"/>
</dbReference>
<proteinExistence type="predicted"/>
<dbReference type="EMBL" id="RAWE01000002">
    <property type="protein sequence ID" value="RKH07731.1"/>
    <property type="molecule type" value="Genomic_DNA"/>
</dbReference>
<gene>
    <name evidence="1" type="ORF">D7X32_01300</name>
</gene>
<dbReference type="InterPro" id="IPR029044">
    <property type="entry name" value="Nucleotide-diphossugar_trans"/>
</dbReference>
<reference evidence="2" key="1">
    <citation type="submission" date="2018-09" db="EMBL/GenBank/DDBJ databases">
        <authorList>
            <person name="Livingstone P.G."/>
            <person name="Whitworth D.E."/>
        </authorList>
    </citation>
    <scope>NUCLEOTIDE SEQUENCE [LARGE SCALE GENOMIC DNA]</scope>
    <source>
        <strain evidence="2">CA043D</strain>
    </source>
</reference>
<dbReference type="OrthoDB" id="9809116at2"/>
<dbReference type="AlphaFoldDB" id="A0A3A8KU00"/>
<organism evidence="1 2">
    <name type="scientific">Corallococcus carmarthensis</name>
    <dbReference type="NCBI Taxonomy" id="2316728"/>
    <lineage>
        <taxon>Bacteria</taxon>
        <taxon>Pseudomonadati</taxon>
        <taxon>Myxococcota</taxon>
        <taxon>Myxococcia</taxon>
        <taxon>Myxococcales</taxon>
        <taxon>Cystobacterineae</taxon>
        <taxon>Myxococcaceae</taxon>
        <taxon>Corallococcus</taxon>
    </lineage>
</organism>
<accession>A0A3A8KU00</accession>
<dbReference type="SUPFAM" id="SSF53448">
    <property type="entry name" value="Nucleotide-diphospho-sugar transferases"/>
    <property type="match status" value="1"/>
</dbReference>